<dbReference type="EMBL" id="QGNW01000475">
    <property type="protein sequence ID" value="RVW70018.1"/>
    <property type="molecule type" value="Genomic_DNA"/>
</dbReference>
<organism evidence="1 2">
    <name type="scientific">Vitis vinifera</name>
    <name type="common">Grape</name>
    <dbReference type="NCBI Taxonomy" id="29760"/>
    <lineage>
        <taxon>Eukaryota</taxon>
        <taxon>Viridiplantae</taxon>
        <taxon>Streptophyta</taxon>
        <taxon>Embryophyta</taxon>
        <taxon>Tracheophyta</taxon>
        <taxon>Spermatophyta</taxon>
        <taxon>Magnoliopsida</taxon>
        <taxon>eudicotyledons</taxon>
        <taxon>Gunneridae</taxon>
        <taxon>Pentapetalae</taxon>
        <taxon>rosids</taxon>
        <taxon>Vitales</taxon>
        <taxon>Vitaceae</taxon>
        <taxon>Viteae</taxon>
        <taxon>Vitis</taxon>
    </lineage>
</organism>
<sequence length="139" mass="15760">MSSSTFNVWFCCGDCGDNLFSFNGLVKELVSHRNSESRWLLFGENAGLNVKFDGRKAINQAPASVTSIQVKDEGRMTQTDLADIHCSKCDGHIGWKIIRESNNHPVVHRGQFILRSFYQDSWEKQIFAPPEETDGRRHG</sequence>
<dbReference type="Proteomes" id="UP000288805">
    <property type="component" value="Unassembled WGS sequence"/>
</dbReference>
<reference evidence="1 2" key="1">
    <citation type="journal article" date="2018" name="PLoS Genet.">
        <title>Population sequencing reveals clonal diversity and ancestral inbreeding in the grapevine cultivar Chardonnay.</title>
        <authorList>
            <person name="Roach M.J."/>
            <person name="Johnson D.L."/>
            <person name="Bohlmann J."/>
            <person name="van Vuuren H.J."/>
            <person name="Jones S.J."/>
            <person name="Pretorius I.S."/>
            <person name="Schmidt S.A."/>
            <person name="Borneman A.R."/>
        </authorList>
    </citation>
    <scope>NUCLEOTIDE SEQUENCE [LARGE SCALE GENOMIC DNA]</scope>
    <source>
        <strain evidence="2">cv. Chardonnay</strain>
        <tissue evidence="1">Leaf</tissue>
    </source>
</reference>
<evidence type="ECO:0000313" key="2">
    <source>
        <dbReference type="Proteomes" id="UP000288805"/>
    </source>
</evidence>
<evidence type="ECO:0008006" key="3">
    <source>
        <dbReference type="Google" id="ProtNLM"/>
    </source>
</evidence>
<accession>A0A438GCW6</accession>
<comment type="caution">
    <text evidence="1">The sequence shown here is derived from an EMBL/GenBank/DDBJ whole genome shotgun (WGS) entry which is preliminary data.</text>
</comment>
<dbReference type="AlphaFoldDB" id="A0A438GCW6"/>
<name>A0A438GCW6_VITVI</name>
<gene>
    <name evidence="1" type="ORF">CK203_059056</name>
</gene>
<protein>
    <recommendedName>
        <fullName evidence="3">Protein yippee-like</fullName>
    </recommendedName>
</protein>
<proteinExistence type="predicted"/>
<evidence type="ECO:0000313" key="1">
    <source>
        <dbReference type="EMBL" id="RVW70018.1"/>
    </source>
</evidence>